<evidence type="ECO:0000313" key="3">
    <source>
        <dbReference type="Proteomes" id="UP001054857"/>
    </source>
</evidence>
<feature type="non-terminal residue" evidence="2">
    <location>
        <position position="299"/>
    </location>
</feature>
<dbReference type="EMBL" id="BMAR01000001">
    <property type="protein sequence ID" value="GFR41509.1"/>
    <property type="molecule type" value="Genomic_DNA"/>
</dbReference>
<dbReference type="PANTHER" id="PTHR12480">
    <property type="entry name" value="ARGININE DEMETHYLASE AND LYSYL-HYDROXYLASE JMJD"/>
    <property type="match status" value="1"/>
</dbReference>
<sequence length="299" mass="32924">WRQTALAAYTAKPVPPAAVEAAARPLPPLPGLHSPFLYRRWYRCHADLSSFLPPPGAPSVARVNATRMSPQQFSQLYDSPCMPVLLEGLMADWPAASWSLPSLCAAFPSSRFKVSKPHGGRALMTLPAYVDYMARQSDEEPLYVFDAGFVEAAPGMRQLYDVPHVFTTDYLETLGAGRPPYRWLVLGPARAGASWHVDPSLTTAWNALLSGRKRWALYPPHMPPPGVLLDGDGEEVHPAEDSLTSLQWFLEVYPGLPPDRRPIEILQQPGDVVFVPGGWWHCVLNLDTAVAVTQNHVSG</sequence>
<dbReference type="Proteomes" id="UP001054857">
    <property type="component" value="Unassembled WGS sequence"/>
</dbReference>
<feature type="non-terminal residue" evidence="2">
    <location>
        <position position="1"/>
    </location>
</feature>
<dbReference type="SUPFAM" id="SSF51197">
    <property type="entry name" value="Clavaminate synthase-like"/>
    <property type="match status" value="1"/>
</dbReference>
<accession>A0AAD3HHH7</accession>
<dbReference type="Pfam" id="PF02373">
    <property type="entry name" value="JmjC"/>
    <property type="match status" value="1"/>
</dbReference>
<reference evidence="2 3" key="1">
    <citation type="journal article" date="2021" name="Sci. Rep.">
        <title>Genome sequencing of the multicellular alga Astrephomene provides insights into convergent evolution of germ-soma differentiation.</title>
        <authorList>
            <person name="Yamashita S."/>
            <person name="Yamamoto K."/>
            <person name="Matsuzaki R."/>
            <person name="Suzuki S."/>
            <person name="Yamaguchi H."/>
            <person name="Hirooka S."/>
            <person name="Minakuchi Y."/>
            <person name="Miyagishima S."/>
            <person name="Kawachi M."/>
            <person name="Toyoda A."/>
            <person name="Nozaki H."/>
        </authorList>
    </citation>
    <scope>NUCLEOTIDE SEQUENCE [LARGE SCALE GENOMIC DNA]</scope>
    <source>
        <strain evidence="2 3">NIES-4017</strain>
    </source>
</reference>
<proteinExistence type="predicted"/>
<dbReference type="InterPro" id="IPR050910">
    <property type="entry name" value="JMJD6_ArgDemeth/LysHydrox"/>
</dbReference>
<dbReference type="SMART" id="SM00558">
    <property type="entry name" value="JmjC"/>
    <property type="match status" value="1"/>
</dbReference>
<feature type="domain" description="JmjC" evidence="1">
    <location>
        <begin position="151"/>
        <end position="299"/>
    </location>
</feature>
<organism evidence="2 3">
    <name type="scientific">Astrephomene gubernaculifera</name>
    <dbReference type="NCBI Taxonomy" id="47775"/>
    <lineage>
        <taxon>Eukaryota</taxon>
        <taxon>Viridiplantae</taxon>
        <taxon>Chlorophyta</taxon>
        <taxon>core chlorophytes</taxon>
        <taxon>Chlorophyceae</taxon>
        <taxon>CS clade</taxon>
        <taxon>Chlamydomonadales</taxon>
        <taxon>Astrephomenaceae</taxon>
        <taxon>Astrephomene</taxon>
    </lineage>
</organism>
<dbReference type="PROSITE" id="PS51184">
    <property type="entry name" value="JMJC"/>
    <property type="match status" value="1"/>
</dbReference>
<dbReference type="AlphaFoldDB" id="A0AAD3HHH7"/>
<dbReference type="Gene3D" id="2.60.120.650">
    <property type="entry name" value="Cupin"/>
    <property type="match status" value="1"/>
</dbReference>
<evidence type="ECO:0000259" key="1">
    <source>
        <dbReference type="PROSITE" id="PS51184"/>
    </source>
</evidence>
<evidence type="ECO:0000313" key="2">
    <source>
        <dbReference type="EMBL" id="GFR41509.1"/>
    </source>
</evidence>
<gene>
    <name evidence="2" type="ORF">Agub_g2203</name>
</gene>
<protein>
    <recommendedName>
        <fullName evidence="1">JmjC domain-containing protein</fullName>
    </recommendedName>
</protein>
<comment type="caution">
    <text evidence="2">The sequence shown here is derived from an EMBL/GenBank/DDBJ whole genome shotgun (WGS) entry which is preliminary data.</text>
</comment>
<name>A0AAD3HHH7_9CHLO</name>
<dbReference type="PANTHER" id="PTHR12480:SF35">
    <property type="entry name" value="TRANSCRIPTION FACTOR JUMONJI, JMJC DOMAIN-CONTAINING PROTEIN"/>
    <property type="match status" value="1"/>
</dbReference>
<keyword evidence="3" id="KW-1185">Reference proteome</keyword>
<dbReference type="GO" id="GO:0005737">
    <property type="term" value="C:cytoplasm"/>
    <property type="evidence" value="ECO:0007669"/>
    <property type="project" value="TreeGrafter"/>
</dbReference>
<dbReference type="InterPro" id="IPR003347">
    <property type="entry name" value="JmjC_dom"/>
</dbReference>